<dbReference type="STRING" id="762983.HMPREF9444_00124"/>
<dbReference type="InterPro" id="IPR000847">
    <property type="entry name" value="LysR_HTH_N"/>
</dbReference>
<dbReference type="InterPro" id="IPR036388">
    <property type="entry name" value="WH-like_DNA-bd_sf"/>
</dbReference>
<dbReference type="HOGENOM" id="CLU_039613_6_1_6"/>
<evidence type="ECO:0000256" key="1">
    <source>
        <dbReference type="ARBA" id="ARBA00009437"/>
    </source>
</evidence>
<dbReference type="InterPro" id="IPR005119">
    <property type="entry name" value="LysR_subst-bd"/>
</dbReference>
<reference evidence="6 7" key="1">
    <citation type="submission" date="2011-01" db="EMBL/GenBank/DDBJ databases">
        <authorList>
            <person name="Weinstock G."/>
            <person name="Sodergren E."/>
            <person name="Clifton S."/>
            <person name="Fulton L."/>
            <person name="Fulton B."/>
            <person name="Courtney L."/>
            <person name="Fronick C."/>
            <person name="Harrison M."/>
            <person name="Strong C."/>
            <person name="Farmer C."/>
            <person name="Delahaunty K."/>
            <person name="Markovic C."/>
            <person name="Hall O."/>
            <person name="Minx P."/>
            <person name="Tomlinson C."/>
            <person name="Mitreva M."/>
            <person name="Hou S."/>
            <person name="Chen J."/>
            <person name="Wollam A."/>
            <person name="Pepin K.H."/>
            <person name="Johnson M."/>
            <person name="Bhonagiri V."/>
            <person name="Zhang X."/>
            <person name="Suruliraj S."/>
            <person name="Warren W."/>
            <person name="Chinwalla A."/>
            <person name="Mardis E.R."/>
            <person name="Wilson R.K."/>
        </authorList>
    </citation>
    <scope>NUCLEOTIDE SEQUENCE [LARGE SCALE GENOMIC DNA]</scope>
    <source>
        <strain evidence="7">DSM 22608 / JCM 16073 / KCTC 15190 / YIT 12066</strain>
    </source>
</reference>
<sequence>MIDLKDAAFFLRLCETENVTRAAALSSVSPSTLSRTVSKLEEDLGTTLCVRDQKGISITKAGKRFADYARKAIADFKALEAELKQESSTIGGSIKIYCSVTASYIFIPRLLSELRLSYPKLELRLETGDAAEALDHLQDPDTDFVISALPDNIPDNVNYVHLVSFPLVLITPKTPAYRPLDLNNENPNLSKVPFIMPEKGQLKTEVDRFFKKQKIKPITYAEIAGHESIVSMTALGFGVSIVPKLVLDLSPFKNDVNILKTLPDTGFNVALCYLKEKEHNRTISAVKELALKLSPTFAPDLTSRKVGEN</sequence>
<dbReference type="PANTHER" id="PTHR30126:SF81">
    <property type="entry name" value="HTH-TYPE TRANSCRIPTIONAL REGULATOR ILVY"/>
    <property type="match status" value="1"/>
</dbReference>
<dbReference type="PROSITE" id="PS50931">
    <property type="entry name" value="HTH_LYSR"/>
    <property type="match status" value="1"/>
</dbReference>
<dbReference type="AlphaFoldDB" id="E8LHG5"/>
<comment type="similarity">
    <text evidence="1">Belongs to the LysR transcriptional regulatory family.</text>
</comment>
<evidence type="ECO:0000313" key="6">
    <source>
        <dbReference type="EMBL" id="EFY08073.1"/>
    </source>
</evidence>
<evidence type="ECO:0000259" key="5">
    <source>
        <dbReference type="PROSITE" id="PS50931"/>
    </source>
</evidence>
<dbReference type="Proteomes" id="UP000018458">
    <property type="component" value="Unassembled WGS sequence"/>
</dbReference>
<dbReference type="EMBL" id="AEVO01000006">
    <property type="protein sequence ID" value="EFY08073.1"/>
    <property type="molecule type" value="Genomic_DNA"/>
</dbReference>
<evidence type="ECO:0000256" key="2">
    <source>
        <dbReference type="ARBA" id="ARBA00023015"/>
    </source>
</evidence>
<evidence type="ECO:0000256" key="3">
    <source>
        <dbReference type="ARBA" id="ARBA00023125"/>
    </source>
</evidence>
<dbReference type="Pfam" id="PF03466">
    <property type="entry name" value="LysR_substrate"/>
    <property type="match status" value="1"/>
</dbReference>
<feature type="domain" description="HTH lysR-type" evidence="5">
    <location>
        <begin position="2"/>
        <end position="59"/>
    </location>
</feature>
<gene>
    <name evidence="6" type="ORF">HMPREF9444_00124</name>
</gene>
<evidence type="ECO:0000313" key="7">
    <source>
        <dbReference type="Proteomes" id="UP000018458"/>
    </source>
</evidence>
<dbReference type="GO" id="GO:0000976">
    <property type="term" value="F:transcription cis-regulatory region binding"/>
    <property type="evidence" value="ECO:0007669"/>
    <property type="project" value="TreeGrafter"/>
</dbReference>
<dbReference type="GO" id="GO:0003700">
    <property type="term" value="F:DNA-binding transcription factor activity"/>
    <property type="evidence" value="ECO:0007669"/>
    <property type="project" value="InterPro"/>
</dbReference>
<dbReference type="InterPro" id="IPR036390">
    <property type="entry name" value="WH_DNA-bd_sf"/>
</dbReference>
<dbReference type="Gene3D" id="1.10.10.10">
    <property type="entry name" value="Winged helix-like DNA-binding domain superfamily/Winged helix DNA-binding domain"/>
    <property type="match status" value="1"/>
</dbReference>
<keyword evidence="2" id="KW-0805">Transcription regulation</keyword>
<accession>E8LHG5</accession>
<comment type="caution">
    <text evidence="6">The sequence shown here is derived from an EMBL/GenBank/DDBJ whole genome shotgun (WGS) entry which is preliminary data.</text>
</comment>
<dbReference type="SUPFAM" id="SSF53850">
    <property type="entry name" value="Periplasmic binding protein-like II"/>
    <property type="match status" value="1"/>
</dbReference>
<dbReference type="SUPFAM" id="SSF46785">
    <property type="entry name" value="Winged helix' DNA-binding domain"/>
    <property type="match status" value="1"/>
</dbReference>
<dbReference type="PANTHER" id="PTHR30126">
    <property type="entry name" value="HTH-TYPE TRANSCRIPTIONAL REGULATOR"/>
    <property type="match status" value="1"/>
</dbReference>
<dbReference type="NCBIfam" id="NF008722">
    <property type="entry name" value="PRK11716.1"/>
    <property type="match status" value="1"/>
</dbReference>
<proteinExistence type="inferred from homology"/>
<organism evidence="6 7">
    <name type="scientific">Succinatimonas hippei (strain DSM 22608 / JCM 16073 / KCTC 15190 / YIT 12066)</name>
    <dbReference type="NCBI Taxonomy" id="762983"/>
    <lineage>
        <taxon>Bacteria</taxon>
        <taxon>Pseudomonadati</taxon>
        <taxon>Pseudomonadota</taxon>
        <taxon>Gammaproteobacteria</taxon>
        <taxon>Aeromonadales</taxon>
        <taxon>Succinivibrionaceae</taxon>
        <taxon>Succinatimonas</taxon>
    </lineage>
</organism>
<keyword evidence="7" id="KW-1185">Reference proteome</keyword>
<keyword evidence="4" id="KW-0804">Transcription</keyword>
<evidence type="ECO:0000256" key="4">
    <source>
        <dbReference type="ARBA" id="ARBA00023163"/>
    </source>
</evidence>
<keyword evidence="3" id="KW-0238">DNA-binding</keyword>
<dbReference type="Gene3D" id="3.40.190.10">
    <property type="entry name" value="Periplasmic binding protein-like II"/>
    <property type="match status" value="2"/>
</dbReference>
<dbReference type="Pfam" id="PF00126">
    <property type="entry name" value="HTH_1"/>
    <property type="match status" value="1"/>
</dbReference>
<dbReference type="eggNOG" id="COG0583">
    <property type="taxonomic scope" value="Bacteria"/>
</dbReference>
<name>E8LHG5_SUCHY</name>
<protein>
    <submittedName>
        <fullName evidence="6">LysR substrate binding domain protein</fullName>
    </submittedName>
</protein>
<dbReference type="OrthoDB" id="9803735at2"/>
<dbReference type="RefSeq" id="WP_009142353.1">
    <property type="nucleotide sequence ID" value="NZ_GL830944.1"/>
</dbReference>